<dbReference type="InterPro" id="IPR013216">
    <property type="entry name" value="Methyltransf_11"/>
</dbReference>
<keyword evidence="2" id="KW-0808">Transferase</keyword>
<evidence type="ECO:0000313" key="3">
    <source>
        <dbReference type="Proteomes" id="UP000033841"/>
    </source>
</evidence>
<dbReference type="EMBL" id="LBVR01000001">
    <property type="protein sequence ID" value="KKQ92871.1"/>
    <property type="molecule type" value="Genomic_DNA"/>
</dbReference>
<proteinExistence type="predicted"/>
<dbReference type="GO" id="GO:0008757">
    <property type="term" value="F:S-adenosylmethionine-dependent methyltransferase activity"/>
    <property type="evidence" value="ECO:0007669"/>
    <property type="project" value="InterPro"/>
</dbReference>
<accession>A0A0G0PU39</accession>
<dbReference type="Pfam" id="PF08241">
    <property type="entry name" value="Methyltransf_11"/>
    <property type="match status" value="1"/>
</dbReference>
<comment type="caution">
    <text evidence="2">The sequence shown here is derived from an EMBL/GenBank/DDBJ whole genome shotgun (WGS) entry which is preliminary data.</text>
</comment>
<protein>
    <submittedName>
        <fullName evidence="2">Methyltransferase type 11</fullName>
    </submittedName>
</protein>
<name>A0A0G0PU39_9BACT</name>
<gene>
    <name evidence="2" type="ORF">UT14_C0001G0014</name>
</gene>
<evidence type="ECO:0000313" key="2">
    <source>
        <dbReference type="EMBL" id="KKQ92871.1"/>
    </source>
</evidence>
<dbReference type="SUPFAM" id="SSF53335">
    <property type="entry name" value="S-adenosyl-L-methionine-dependent methyltransferases"/>
    <property type="match status" value="1"/>
</dbReference>
<dbReference type="Gene3D" id="3.40.50.150">
    <property type="entry name" value="Vaccinia Virus protein VP39"/>
    <property type="match status" value="1"/>
</dbReference>
<dbReference type="Proteomes" id="UP000033841">
    <property type="component" value="Unassembled WGS sequence"/>
</dbReference>
<reference evidence="2 3" key="1">
    <citation type="journal article" date="2015" name="Nature">
        <title>rRNA introns, odd ribosomes, and small enigmatic genomes across a large radiation of phyla.</title>
        <authorList>
            <person name="Brown C.T."/>
            <person name="Hug L.A."/>
            <person name="Thomas B.C."/>
            <person name="Sharon I."/>
            <person name="Castelle C.J."/>
            <person name="Singh A."/>
            <person name="Wilkins M.J."/>
            <person name="Williams K.H."/>
            <person name="Banfield J.F."/>
        </authorList>
    </citation>
    <scope>NUCLEOTIDE SEQUENCE [LARGE SCALE GENOMIC DNA]</scope>
</reference>
<organism evidence="2 3">
    <name type="scientific">Candidatus Shapirobacteria bacterium GW2011_GWE1_38_92</name>
    <dbReference type="NCBI Taxonomy" id="1618489"/>
    <lineage>
        <taxon>Bacteria</taxon>
        <taxon>Candidatus Shapironibacteriota</taxon>
    </lineage>
</organism>
<dbReference type="AlphaFoldDB" id="A0A0G0PU39"/>
<feature type="domain" description="Methyltransferase type 11" evidence="1">
    <location>
        <begin position="28"/>
        <end position="107"/>
    </location>
</feature>
<evidence type="ECO:0000259" key="1">
    <source>
        <dbReference type="Pfam" id="PF08241"/>
    </source>
</evidence>
<dbReference type="GO" id="GO:0032259">
    <property type="term" value="P:methylation"/>
    <property type="evidence" value="ECO:0007669"/>
    <property type="project" value="UniProtKB-KW"/>
</dbReference>
<sequence length="216" mass="24747">MQFKSIKLKNTREVLNHTLHHIGGKVLDLGAGGAKYKGLILKRAEEYRACDAIKNESIDDICDVLNLKYPEEHFDTIVSTQVIEHIPNPYRMVSQIRKVLKVGGKAILTAPFLVPMHSDPDDYFRFTKDGLSEIFKQAGFEILESGHYGGFFIVMSEMIHFSWFNPYKYHKTRISRWGAGGGRIMKLIEKIATFFDRFIPTKSIFAGSYIVVRKLK</sequence>
<dbReference type="InterPro" id="IPR029063">
    <property type="entry name" value="SAM-dependent_MTases_sf"/>
</dbReference>
<keyword evidence="2" id="KW-0489">Methyltransferase</keyword>
<dbReference type="CDD" id="cd02440">
    <property type="entry name" value="AdoMet_MTases"/>
    <property type="match status" value="1"/>
</dbReference>